<reference evidence="6" key="1">
    <citation type="submission" date="2018-05" db="EMBL/GenBank/DDBJ databases">
        <authorList>
            <person name="Lanie J.A."/>
            <person name="Ng W.-L."/>
            <person name="Kazmierczak K.M."/>
            <person name="Andrzejewski T.M."/>
            <person name="Davidsen T.M."/>
            <person name="Wayne K.J."/>
            <person name="Tettelin H."/>
            <person name="Glass J.I."/>
            <person name="Rusch D."/>
            <person name="Podicherti R."/>
            <person name="Tsui H.-C.T."/>
            <person name="Winkler M.E."/>
        </authorList>
    </citation>
    <scope>NUCLEOTIDE SEQUENCE</scope>
</reference>
<organism evidence="6">
    <name type="scientific">marine metagenome</name>
    <dbReference type="NCBI Taxonomy" id="408172"/>
    <lineage>
        <taxon>unclassified sequences</taxon>
        <taxon>metagenomes</taxon>
        <taxon>ecological metagenomes</taxon>
    </lineage>
</organism>
<keyword evidence="4" id="KW-0503">Monooxygenase</keyword>
<name>A0A382EAI6_9ZZZZ</name>
<dbReference type="Pfam" id="PF00296">
    <property type="entry name" value="Bac_luciferase"/>
    <property type="match status" value="1"/>
</dbReference>
<dbReference type="PANTHER" id="PTHR42847:SF4">
    <property type="entry name" value="ALKANESULFONATE MONOOXYGENASE-RELATED"/>
    <property type="match status" value="1"/>
</dbReference>
<dbReference type="GO" id="GO:0008726">
    <property type="term" value="F:alkanesulfonate monooxygenase activity"/>
    <property type="evidence" value="ECO:0007669"/>
    <property type="project" value="TreeGrafter"/>
</dbReference>
<keyword evidence="3" id="KW-0560">Oxidoreductase</keyword>
<feature type="domain" description="Luciferase-like" evidence="5">
    <location>
        <begin position="17"/>
        <end position="293"/>
    </location>
</feature>
<dbReference type="SUPFAM" id="SSF51679">
    <property type="entry name" value="Bacterial luciferase-like"/>
    <property type="match status" value="1"/>
</dbReference>
<evidence type="ECO:0000256" key="1">
    <source>
        <dbReference type="ARBA" id="ARBA00022630"/>
    </source>
</evidence>
<keyword evidence="1" id="KW-0285">Flavoprotein</keyword>
<dbReference type="PANTHER" id="PTHR42847">
    <property type="entry name" value="ALKANESULFONATE MONOOXYGENASE"/>
    <property type="match status" value="1"/>
</dbReference>
<dbReference type="EMBL" id="UINC01043537">
    <property type="protein sequence ID" value="SVB47708.1"/>
    <property type="molecule type" value="Genomic_DNA"/>
</dbReference>
<keyword evidence="2" id="KW-0288">FMN</keyword>
<sequence length="326" mass="36317">MKFDVELPNCREGVFVPSNFATPKDIVAVAQLSEELGYDALWATDFISPTPEYGIPDGEKPNWYEPLATIAYCAAQTTKIRLGSGLILAPFRDPVILAKQVATIDHFCGGRLFVGLGLGMCRDEFEVLRPRQIKAHRGNMMDECIGLMRRFFSDEVDVRFDGRYHAVDGANLYPKPQQDTFPIYVPCRNVMAYPRVVRWGLGITAPAPSVPEHVEALRPMLELEGGDPNKLDAVAEGEFVIGASVEAAIARYKKTRHGQFRLGRQDLDSFVAQNWVGSVQQIIDKMGSLKDRGVQHFNLLHIAADTVAEHKETLLNFAEEVMPALK</sequence>
<dbReference type="AlphaFoldDB" id="A0A382EAI6"/>
<gene>
    <name evidence="6" type="ORF">METZ01_LOCUS200562</name>
</gene>
<accession>A0A382EAI6</accession>
<dbReference type="Gene3D" id="3.20.20.30">
    <property type="entry name" value="Luciferase-like domain"/>
    <property type="match status" value="1"/>
</dbReference>
<evidence type="ECO:0000256" key="2">
    <source>
        <dbReference type="ARBA" id="ARBA00022643"/>
    </source>
</evidence>
<evidence type="ECO:0000313" key="6">
    <source>
        <dbReference type="EMBL" id="SVB47708.1"/>
    </source>
</evidence>
<evidence type="ECO:0000259" key="5">
    <source>
        <dbReference type="Pfam" id="PF00296"/>
    </source>
</evidence>
<dbReference type="GO" id="GO:0046306">
    <property type="term" value="P:alkanesulfonate catabolic process"/>
    <property type="evidence" value="ECO:0007669"/>
    <property type="project" value="TreeGrafter"/>
</dbReference>
<dbReference type="InterPro" id="IPR050172">
    <property type="entry name" value="SsuD_RutA_monooxygenase"/>
</dbReference>
<dbReference type="InterPro" id="IPR036661">
    <property type="entry name" value="Luciferase-like_sf"/>
</dbReference>
<proteinExistence type="predicted"/>
<evidence type="ECO:0000256" key="4">
    <source>
        <dbReference type="ARBA" id="ARBA00023033"/>
    </source>
</evidence>
<dbReference type="InterPro" id="IPR011251">
    <property type="entry name" value="Luciferase-like_dom"/>
</dbReference>
<protein>
    <recommendedName>
        <fullName evidence="5">Luciferase-like domain-containing protein</fullName>
    </recommendedName>
</protein>
<evidence type="ECO:0000256" key="3">
    <source>
        <dbReference type="ARBA" id="ARBA00023002"/>
    </source>
</evidence>